<accession>A0A5C4RX69</accession>
<keyword evidence="2" id="KW-1185">Reference proteome</keyword>
<proteinExistence type="predicted"/>
<name>A0A5C4RX69_9GAMM</name>
<dbReference type="Gene3D" id="3.30.1330.40">
    <property type="entry name" value="RutC-like"/>
    <property type="match status" value="1"/>
</dbReference>
<evidence type="ECO:0000313" key="1">
    <source>
        <dbReference type="EMBL" id="TNJ35883.1"/>
    </source>
</evidence>
<dbReference type="InterPro" id="IPR006175">
    <property type="entry name" value="YjgF/YER057c/UK114"/>
</dbReference>
<dbReference type="GO" id="GO:0005829">
    <property type="term" value="C:cytosol"/>
    <property type="evidence" value="ECO:0007669"/>
    <property type="project" value="TreeGrafter"/>
</dbReference>
<sequence>MATSFRSIESAQAPSAQGGYSQAVRVDGVQSLVYVSGQIPVDRAGAVPADFDAQCRLVWANVQHQLAAAGLGLDDVIKVTTYLGSREHAARNSAIRREVLGERRPALTVVIAGIYDPAWLLEIEVVAAVTRPEPGAAP</sequence>
<dbReference type="Pfam" id="PF01042">
    <property type="entry name" value="Ribonuc_L-PSP"/>
    <property type="match status" value="1"/>
</dbReference>
<protein>
    <submittedName>
        <fullName evidence="1">RidA family protein</fullName>
    </submittedName>
</protein>
<dbReference type="SUPFAM" id="SSF55298">
    <property type="entry name" value="YjgF-like"/>
    <property type="match status" value="1"/>
</dbReference>
<gene>
    <name evidence="1" type="ORF">E1B00_08125</name>
</gene>
<evidence type="ECO:0000313" key="2">
    <source>
        <dbReference type="Proteomes" id="UP000305760"/>
    </source>
</evidence>
<dbReference type="CDD" id="cd00448">
    <property type="entry name" value="YjgF_YER057c_UK114_family"/>
    <property type="match status" value="1"/>
</dbReference>
<comment type="caution">
    <text evidence="1">The sequence shown here is derived from an EMBL/GenBank/DDBJ whole genome shotgun (WGS) entry which is preliminary data.</text>
</comment>
<organism evidence="1 2">
    <name type="scientific">Arenimonas terrae</name>
    <dbReference type="NCBI Taxonomy" id="2546226"/>
    <lineage>
        <taxon>Bacteria</taxon>
        <taxon>Pseudomonadati</taxon>
        <taxon>Pseudomonadota</taxon>
        <taxon>Gammaproteobacteria</taxon>
        <taxon>Lysobacterales</taxon>
        <taxon>Lysobacteraceae</taxon>
        <taxon>Arenimonas</taxon>
    </lineage>
</organism>
<dbReference type="PANTHER" id="PTHR11803:SF44">
    <property type="entry name" value="RUTC FAMILY PROTEIN YJGH"/>
    <property type="match status" value="1"/>
</dbReference>
<dbReference type="OrthoDB" id="9803101at2"/>
<reference evidence="1 2" key="1">
    <citation type="submission" date="2019-03" db="EMBL/GenBank/DDBJ databases">
        <title>Arenimonas daejeonensis sp. nov., isolated from compost.</title>
        <authorList>
            <person name="Jeon C.O."/>
        </authorList>
    </citation>
    <scope>NUCLEOTIDE SEQUENCE [LARGE SCALE GENOMIC DNA]</scope>
    <source>
        <strain evidence="1 2">R29</strain>
    </source>
</reference>
<dbReference type="PANTHER" id="PTHR11803">
    <property type="entry name" value="2-IMINOBUTANOATE/2-IMINOPROPANOATE DEAMINASE RIDA"/>
    <property type="match status" value="1"/>
</dbReference>
<dbReference type="EMBL" id="SMDR01000001">
    <property type="protein sequence ID" value="TNJ35883.1"/>
    <property type="molecule type" value="Genomic_DNA"/>
</dbReference>
<dbReference type="InterPro" id="IPR035959">
    <property type="entry name" value="RutC-like_sf"/>
</dbReference>
<dbReference type="AlphaFoldDB" id="A0A5C4RX69"/>
<dbReference type="GO" id="GO:0019239">
    <property type="term" value="F:deaminase activity"/>
    <property type="evidence" value="ECO:0007669"/>
    <property type="project" value="TreeGrafter"/>
</dbReference>
<dbReference type="Proteomes" id="UP000305760">
    <property type="component" value="Unassembled WGS sequence"/>
</dbReference>